<comment type="caution">
    <text evidence="2">The sequence shown here is derived from an EMBL/GenBank/DDBJ whole genome shotgun (WGS) entry which is preliminary data.</text>
</comment>
<feature type="compositionally biased region" description="Basic and acidic residues" evidence="1">
    <location>
        <begin position="85"/>
        <end position="99"/>
    </location>
</feature>
<evidence type="ECO:0000256" key="1">
    <source>
        <dbReference type="SAM" id="MobiDB-lite"/>
    </source>
</evidence>
<dbReference type="EMBL" id="VEVO01000011">
    <property type="protein sequence ID" value="KAF0034816.1"/>
    <property type="molecule type" value="Genomic_DNA"/>
</dbReference>
<feature type="region of interest" description="Disordered" evidence="1">
    <location>
        <begin position="76"/>
        <end position="105"/>
    </location>
</feature>
<accession>A0A6A4SI29</accession>
<dbReference type="Proteomes" id="UP000438429">
    <property type="component" value="Unassembled WGS sequence"/>
</dbReference>
<reference evidence="2 3" key="1">
    <citation type="submission" date="2019-06" db="EMBL/GenBank/DDBJ databases">
        <title>Draft genomes of female and male turbot (Scophthalmus maximus).</title>
        <authorList>
            <person name="Xu H."/>
            <person name="Xu X.-W."/>
            <person name="Shao C."/>
            <person name="Chen S."/>
        </authorList>
    </citation>
    <scope>NUCLEOTIDE SEQUENCE [LARGE SCALE GENOMIC DNA]</scope>
    <source>
        <strain evidence="2">Ysfricsl-2016a</strain>
        <tissue evidence="2">Blood</tissue>
    </source>
</reference>
<sequence>MITNEKDFFLPAATYSPTFFATYAGGADVIAPSSVSKREDCLSLCEVGRNRPRLAAAARWLTETDAASLRNISGLRRAGPGFRGPQEEFNKRETHREQQHLGGAR</sequence>
<organism evidence="2 3">
    <name type="scientific">Scophthalmus maximus</name>
    <name type="common">Turbot</name>
    <name type="synonym">Psetta maxima</name>
    <dbReference type="NCBI Taxonomy" id="52904"/>
    <lineage>
        <taxon>Eukaryota</taxon>
        <taxon>Metazoa</taxon>
        <taxon>Chordata</taxon>
        <taxon>Craniata</taxon>
        <taxon>Vertebrata</taxon>
        <taxon>Euteleostomi</taxon>
        <taxon>Actinopterygii</taxon>
        <taxon>Neopterygii</taxon>
        <taxon>Teleostei</taxon>
        <taxon>Neoteleostei</taxon>
        <taxon>Acanthomorphata</taxon>
        <taxon>Carangaria</taxon>
        <taxon>Pleuronectiformes</taxon>
        <taxon>Pleuronectoidei</taxon>
        <taxon>Scophthalmidae</taxon>
        <taxon>Scophthalmus</taxon>
    </lineage>
</organism>
<proteinExistence type="predicted"/>
<gene>
    <name evidence="2" type="ORF">F2P81_012574</name>
</gene>
<evidence type="ECO:0000313" key="2">
    <source>
        <dbReference type="EMBL" id="KAF0034816.1"/>
    </source>
</evidence>
<protein>
    <submittedName>
        <fullName evidence="2">Uncharacterized protein</fullName>
    </submittedName>
</protein>
<name>A0A6A4SI29_SCOMX</name>
<dbReference type="AlphaFoldDB" id="A0A6A4SI29"/>
<evidence type="ECO:0000313" key="3">
    <source>
        <dbReference type="Proteomes" id="UP000438429"/>
    </source>
</evidence>